<reference evidence="5 6" key="1">
    <citation type="submission" date="2015-10" db="EMBL/GenBank/DDBJ databases">
        <title>Full genome of DAOMC 229536 Phialocephala scopiformis, a fungal endophyte of spruce producing the potent anti-insectan compound rugulosin.</title>
        <authorList>
            <consortium name="DOE Joint Genome Institute"/>
            <person name="Walker A.K."/>
            <person name="Frasz S.L."/>
            <person name="Seifert K.A."/>
            <person name="Miller J.D."/>
            <person name="Mondo S.J."/>
            <person name="Labutti K."/>
            <person name="Lipzen A."/>
            <person name="Dockter R."/>
            <person name="Kennedy M."/>
            <person name="Grigoriev I.V."/>
            <person name="Spatafora J.W."/>
        </authorList>
    </citation>
    <scope>NUCLEOTIDE SEQUENCE [LARGE SCALE GENOMIC DNA]</scope>
    <source>
        <strain evidence="5 6">CBS 120377</strain>
    </source>
</reference>
<dbReference type="InterPro" id="IPR050309">
    <property type="entry name" value="Type-B_Carboxylest/Lipase"/>
</dbReference>
<dbReference type="Proteomes" id="UP000070700">
    <property type="component" value="Unassembled WGS sequence"/>
</dbReference>
<comment type="similarity">
    <text evidence="1 3">Belongs to the type-B carboxylesterase/lipase family.</text>
</comment>
<dbReference type="EC" id="3.1.1.-" evidence="3"/>
<dbReference type="OrthoDB" id="408631at2759"/>
<sequence>MPRKNGTPGLPLDDKNRPVVVLRQGKIVGLELEAGYPQILEAFRGVPYAQSTGGERRFMDPLPVNASDEVFDASLFGDVCPAGPATSGAQSEDCLNANIYRPKEKGGNLRLPVVVHFHGGSFNFGAGDSSRSLSHFVAWSMEPMIAVGFNYRVGAFGFLSSKIMAKAGLLNAGLKDQVLLMEWVKENIAAFGGDPDNVTLMGSSAGAHSIGHHLLHKPDIAPPFHRAILESGAPTARAVYSYSNPLHEKQFRDFLQKLNLASTPEKDLLPALRKISTSEFKKASEAIFNKYNPSLRWPFQPVIDGPGGLIPVAPIHSLKAGKFHKVPILTGFNTNEGAMFVPKSAETGKQFTEFFRNLLPGLRELDLEKLNELYPDPNLDEESKYLETREGLGKQFLRLEQAYGQFAYVAPVRQTARYFSDVKGDGIFGHDGPEVYLYHFAARSSVKGGADHGSHIPWVNYVPERRDKGGVVDEISGCMHAYWTSFVTSGDPNAVEGMWAGRAKWPVYQGGSDEARVLVFGEGNDELAGGHREGVGVQVRDDGFAAEESRFWWGRTELFEF</sequence>
<feature type="domain" description="Carboxylesterase type B" evidence="4">
    <location>
        <begin position="17"/>
        <end position="519"/>
    </location>
</feature>
<protein>
    <recommendedName>
        <fullName evidence="3">Carboxylic ester hydrolase</fullName>
        <ecNumber evidence="3">3.1.1.-</ecNumber>
    </recommendedName>
</protein>
<keyword evidence="2 3" id="KW-0378">Hydrolase</keyword>
<accession>A0A194XDX4</accession>
<organism evidence="5 6">
    <name type="scientific">Mollisia scopiformis</name>
    <name type="common">Conifer needle endophyte fungus</name>
    <name type="synonym">Phialocephala scopiformis</name>
    <dbReference type="NCBI Taxonomy" id="149040"/>
    <lineage>
        <taxon>Eukaryota</taxon>
        <taxon>Fungi</taxon>
        <taxon>Dikarya</taxon>
        <taxon>Ascomycota</taxon>
        <taxon>Pezizomycotina</taxon>
        <taxon>Leotiomycetes</taxon>
        <taxon>Helotiales</taxon>
        <taxon>Mollisiaceae</taxon>
        <taxon>Mollisia</taxon>
    </lineage>
</organism>
<dbReference type="InParanoid" id="A0A194XDX4"/>
<dbReference type="InterPro" id="IPR029058">
    <property type="entry name" value="AB_hydrolase_fold"/>
</dbReference>
<dbReference type="GO" id="GO:0016787">
    <property type="term" value="F:hydrolase activity"/>
    <property type="evidence" value="ECO:0007669"/>
    <property type="project" value="UniProtKB-KW"/>
</dbReference>
<evidence type="ECO:0000313" key="6">
    <source>
        <dbReference type="Proteomes" id="UP000070700"/>
    </source>
</evidence>
<dbReference type="PROSITE" id="PS00122">
    <property type="entry name" value="CARBOXYLESTERASE_B_1"/>
    <property type="match status" value="1"/>
</dbReference>
<dbReference type="EMBL" id="KQ947413">
    <property type="protein sequence ID" value="KUJ18351.1"/>
    <property type="molecule type" value="Genomic_DNA"/>
</dbReference>
<dbReference type="KEGG" id="psco:LY89DRAFT_583487"/>
<dbReference type="InterPro" id="IPR019826">
    <property type="entry name" value="Carboxylesterase_B_AS"/>
</dbReference>
<dbReference type="InterPro" id="IPR002018">
    <property type="entry name" value="CarbesteraseB"/>
</dbReference>
<dbReference type="SUPFAM" id="SSF53474">
    <property type="entry name" value="alpha/beta-Hydrolases"/>
    <property type="match status" value="1"/>
</dbReference>
<gene>
    <name evidence="5" type="ORF">LY89DRAFT_583487</name>
</gene>
<evidence type="ECO:0000256" key="1">
    <source>
        <dbReference type="ARBA" id="ARBA00005964"/>
    </source>
</evidence>
<name>A0A194XDX4_MOLSC</name>
<evidence type="ECO:0000256" key="3">
    <source>
        <dbReference type="RuleBase" id="RU361235"/>
    </source>
</evidence>
<dbReference type="Gene3D" id="3.40.50.1820">
    <property type="entry name" value="alpha/beta hydrolase"/>
    <property type="match status" value="1"/>
</dbReference>
<proteinExistence type="inferred from homology"/>
<evidence type="ECO:0000256" key="2">
    <source>
        <dbReference type="ARBA" id="ARBA00022801"/>
    </source>
</evidence>
<dbReference type="GeneID" id="28818940"/>
<dbReference type="RefSeq" id="XP_018072706.1">
    <property type="nucleotide sequence ID" value="XM_018209214.1"/>
</dbReference>
<evidence type="ECO:0000259" key="4">
    <source>
        <dbReference type="Pfam" id="PF00135"/>
    </source>
</evidence>
<keyword evidence="6" id="KW-1185">Reference proteome</keyword>
<dbReference type="AlphaFoldDB" id="A0A194XDX4"/>
<evidence type="ECO:0000313" key="5">
    <source>
        <dbReference type="EMBL" id="KUJ18351.1"/>
    </source>
</evidence>
<dbReference type="PANTHER" id="PTHR11559">
    <property type="entry name" value="CARBOXYLESTERASE"/>
    <property type="match status" value="1"/>
</dbReference>
<dbReference type="Pfam" id="PF00135">
    <property type="entry name" value="COesterase"/>
    <property type="match status" value="1"/>
</dbReference>